<dbReference type="EMBL" id="MK072139">
    <property type="protein sequence ID" value="AYV79286.1"/>
    <property type="molecule type" value="Genomic_DNA"/>
</dbReference>
<proteinExistence type="predicted"/>
<name>A0A3G4ZWL3_9VIRU</name>
<protein>
    <submittedName>
        <fullName evidence="2">Putative core protein</fullName>
    </submittedName>
</protein>
<feature type="compositionally biased region" description="Basic and acidic residues" evidence="1">
    <location>
        <begin position="1"/>
        <end position="13"/>
    </location>
</feature>
<accession>A0A3G4ZWL3</accession>
<evidence type="ECO:0000313" key="2">
    <source>
        <dbReference type="EMBL" id="AYV79286.1"/>
    </source>
</evidence>
<organism evidence="2">
    <name type="scientific">Faunusvirus sp</name>
    <dbReference type="NCBI Taxonomy" id="2487766"/>
    <lineage>
        <taxon>Viruses</taxon>
        <taxon>Varidnaviria</taxon>
        <taxon>Bamfordvirae</taxon>
        <taxon>Nucleocytoviricota</taxon>
        <taxon>Megaviricetes</taxon>
        <taxon>Imitervirales</taxon>
        <taxon>Mimiviridae</taxon>
    </lineage>
</organism>
<gene>
    <name evidence="2" type="ORF">Faunusvirus8_3</name>
</gene>
<evidence type="ECO:0000256" key="1">
    <source>
        <dbReference type="SAM" id="MobiDB-lite"/>
    </source>
</evidence>
<reference evidence="2" key="1">
    <citation type="submission" date="2018-10" db="EMBL/GenBank/DDBJ databases">
        <title>Hidden diversity of soil giant viruses.</title>
        <authorList>
            <person name="Schulz F."/>
            <person name="Alteio L."/>
            <person name="Goudeau D."/>
            <person name="Ryan E.M."/>
            <person name="Malmstrom R.R."/>
            <person name="Blanchard J."/>
            <person name="Woyke T."/>
        </authorList>
    </citation>
    <scope>NUCLEOTIDE SEQUENCE</scope>
    <source>
        <strain evidence="2">FNV1</strain>
    </source>
</reference>
<sequence>MDTQDYQREKRADYVQGPKPQAKGSVEQEVGRLLREGKNITQKLRDDMSEKHKDREFVDEVISLLATKKEKIRRKAEKFFLAIRTKYGYDYPFHDLLNKAIKHRKDLDLNEDEFTEFKRIYEMYLTGQKIPRSEGIEAYKPKNNMSRILGTADPAEAQKTYAGLNLKDDERDTAQEIIKIYNNTKNLWAQVFQQTITYRDIDPESYMGGFDPVKDNISTYIHPVIAAMFMPKIGIFERRMLYANLAGIIKARFNKEPLANDADLQMVDALAADNMDVVCDRASPIRDYKNRCVLQEALWKNVLSFRNGSYYSPVAAELQAAVDTCKLFNHDSPQTLFGGDECTIIKRLLNSFCIRPTVAITQTMYEERVFTGVRIPNATPQRPEQLSMIEVPIPPPAEHDPTGYYHMSLQTVLADGIKLIEDKYHMALPKTTKIIDSQGVVIFHVNRRYNQVSYGNYIKPMQYNFLRLPPTIAGFEKVNDNPVDFENQITIGTKQFNLRSVVAVIVEQQTKMIVGNQALVRKVGVDQCYCYNPRNAIKATVMEDPMFPGQNKMVARRGVPVGLINCDSSIGASVGSSMTFRDVAMNCGSIFIYEGVEGQEPSGYQQY</sequence>
<feature type="region of interest" description="Disordered" evidence="1">
    <location>
        <begin position="1"/>
        <end position="28"/>
    </location>
</feature>